<evidence type="ECO:0000313" key="3">
    <source>
        <dbReference type="Proteomes" id="UP000193144"/>
    </source>
</evidence>
<evidence type="ECO:0000256" key="1">
    <source>
        <dbReference type="SAM" id="MobiDB-lite"/>
    </source>
</evidence>
<reference evidence="2 3" key="1">
    <citation type="submission" date="2016-07" db="EMBL/GenBank/DDBJ databases">
        <title>Pervasive Adenine N6-methylation of Active Genes in Fungi.</title>
        <authorList>
            <consortium name="DOE Joint Genome Institute"/>
            <person name="Mondo S.J."/>
            <person name="Dannebaum R.O."/>
            <person name="Kuo R.C."/>
            <person name="Labutti K."/>
            <person name="Haridas S."/>
            <person name="Kuo A."/>
            <person name="Salamov A."/>
            <person name="Ahrendt S.R."/>
            <person name="Lipzen A."/>
            <person name="Sullivan W."/>
            <person name="Andreopoulos W.B."/>
            <person name="Clum A."/>
            <person name="Lindquist E."/>
            <person name="Daum C."/>
            <person name="Ramamoorthy G.K."/>
            <person name="Gryganskyi A."/>
            <person name="Culley D."/>
            <person name="Magnuson J.K."/>
            <person name="James T.Y."/>
            <person name="O'Malley M.A."/>
            <person name="Stajich J.E."/>
            <person name="Spatafora J.W."/>
            <person name="Visel A."/>
            <person name="Grigoriev I.V."/>
        </authorList>
    </citation>
    <scope>NUCLEOTIDE SEQUENCE [LARGE SCALE GENOMIC DNA]</scope>
    <source>
        <strain evidence="2 3">CBS 115471</strain>
    </source>
</reference>
<dbReference type="Proteomes" id="UP000193144">
    <property type="component" value="Unassembled WGS sequence"/>
</dbReference>
<feature type="region of interest" description="Disordered" evidence="1">
    <location>
        <begin position="292"/>
        <end position="338"/>
    </location>
</feature>
<organism evidence="2 3">
    <name type="scientific">Clohesyomyces aquaticus</name>
    <dbReference type="NCBI Taxonomy" id="1231657"/>
    <lineage>
        <taxon>Eukaryota</taxon>
        <taxon>Fungi</taxon>
        <taxon>Dikarya</taxon>
        <taxon>Ascomycota</taxon>
        <taxon>Pezizomycotina</taxon>
        <taxon>Dothideomycetes</taxon>
        <taxon>Pleosporomycetidae</taxon>
        <taxon>Pleosporales</taxon>
        <taxon>Lindgomycetaceae</taxon>
        <taxon>Clohesyomyces</taxon>
    </lineage>
</organism>
<protein>
    <submittedName>
        <fullName evidence="2">Uncharacterized protein</fullName>
    </submittedName>
</protein>
<feature type="region of interest" description="Disordered" evidence="1">
    <location>
        <begin position="1"/>
        <end position="25"/>
    </location>
</feature>
<dbReference type="EMBL" id="MCFA01000025">
    <property type="protein sequence ID" value="ORY15402.1"/>
    <property type="molecule type" value="Genomic_DNA"/>
</dbReference>
<comment type="caution">
    <text evidence="2">The sequence shown here is derived from an EMBL/GenBank/DDBJ whole genome shotgun (WGS) entry which is preliminary data.</text>
</comment>
<dbReference type="AlphaFoldDB" id="A0A1Y1ZYT1"/>
<evidence type="ECO:0000313" key="2">
    <source>
        <dbReference type="EMBL" id="ORY15402.1"/>
    </source>
</evidence>
<feature type="region of interest" description="Disordered" evidence="1">
    <location>
        <begin position="185"/>
        <end position="207"/>
    </location>
</feature>
<gene>
    <name evidence="2" type="ORF">BCR34DRAFT_585051</name>
</gene>
<feature type="region of interest" description="Disordered" evidence="1">
    <location>
        <begin position="151"/>
        <end position="170"/>
    </location>
</feature>
<sequence length="338" mass="38217">MFSSLHRTLSKTILGRPQKQKQKERRYTLAKYADSDSESVYEARTADTDADLQHPSFIIQKSVTPVPLTLSLRDAPVLREEVVNLFDELERRDSRAKALNALWGWNMDAIEEDGDVEEEENRLQGWQRCMNHFQERLMRFEKHKIREIKMRKDKRTRKGNDPLDSGSVMDFFDEAGQSTLGISSLAGTTTSASSSRSSRSLVPKSISRSAEFESRLSAFVDDGYKKTTRNTGSCVLQRNHGKRNLCMSEETVDRTEAIATRTKIVDGDWEMTEHVGDSDDRGLMEMVGDEASERQHCKRAAGDISMGEGEDHPWRTLSEYGENKAPDPVASSANEKTG</sequence>
<name>A0A1Y1ZYT1_9PLEO</name>
<keyword evidence="3" id="KW-1185">Reference proteome</keyword>
<proteinExistence type="predicted"/>
<accession>A0A1Y1ZYT1</accession>
<feature type="compositionally biased region" description="Polar residues" evidence="1">
    <location>
        <begin position="1"/>
        <end position="11"/>
    </location>
</feature>